<evidence type="ECO:0000259" key="1">
    <source>
        <dbReference type="PROSITE" id="PS50878"/>
    </source>
</evidence>
<dbReference type="CDD" id="cd01650">
    <property type="entry name" value="RT_nLTR_like"/>
    <property type="match status" value="1"/>
</dbReference>
<comment type="caution">
    <text evidence="2">The sequence shown here is derived from an EMBL/GenBank/DDBJ whole genome shotgun (WGS) entry which is preliminary data.</text>
</comment>
<sequence length="484" mass="54642">MQKIRVQLADHESREMLRWQQRSKEHWLANGDGNTNFFHSRASTRKRHNTISRLKDSNGRWQDTEEGIQEILLQHYRSVFASAQPSDASIGEVMTAIPRRVTPEMNAQLRQPFTTTEVKQALFGMFPFKSPGPDGMSPIFFQKFWNIVGTDVNNSVLRILNEHALLYKMNYTHVVLIPKCDTPELVSQLRPISLCNVVVKIAFKCLANLLKSMMDSIVSHSQSAFIPDRLITDNILLAFELNHFLKVSTSTKKGFAALKLDMSKAYDRVEWSFLRQVLLRLGFESEFVELVMLLVTTVSYSLTLNGVPFGYFRPERGLRQGDPLSPYLFIFCAEAFSCLIQQAEVQGTVKGIRVSPTAPCVSHLLFADDTLLFCEATELQVGTIRNILELYARASVQEVNFSKSCMTVSGTVSQEEKRRLAGRLGVRLVVSHDRYLGLPAVAVGQERPYSKISEIVSLHVLMDGIASRSFDRGDVEDDARLLVA</sequence>
<feature type="domain" description="Reverse transcriptase" evidence="1">
    <location>
        <begin position="158"/>
        <end position="428"/>
    </location>
</feature>
<dbReference type="EMBL" id="JACGWJ010000026">
    <property type="protein sequence ID" value="KAL0313475.1"/>
    <property type="molecule type" value="Genomic_DNA"/>
</dbReference>
<dbReference type="SUPFAM" id="SSF56672">
    <property type="entry name" value="DNA/RNA polymerases"/>
    <property type="match status" value="1"/>
</dbReference>
<dbReference type="PROSITE" id="PS50878">
    <property type="entry name" value="RT_POL"/>
    <property type="match status" value="1"/>
</dbReference>
<dbReference type="InterPro" id="IPR000477">
    <property type="entry name" value="RT_dom"/>
</dbReference>
<accession>A0AAW2L2K5</accession>
<proteinExistence type="predicted"/>
<reference evidence="2" key="1">
    <citation type="submission" date="2020-06" db="EMBL/GenBank/DDBJ databases">
        <authorList>
            <person name="Li T."/>
            <person name="Hu X."/>
            <person name="Zhang T."/>
            <person name="Song X."/>
            <person name="Zhang H."/>
            <person name="Dai N."/>
            <person name="Sheng W."/>
            <person name="Hou X."/>
            <person name="Wei L."/>
        </authorList>
    </citation>
    <scope>NUCLEOTIDE SEQUENCE</scope>
    <source>
        <strain evidence="2">G02</strain>
        <tissue evidence="2">Leaf</tissue>
    </source>
</reference>
<dbReference type="AlphaFoldDB" id="A0AAW2L2K5"/>
<dbReference type="Pfam" id="PF00078">
    <property type="entry name" value="RVT_1"/>
    <property type="match status" value="1"/>
</dbReference>
<evidence type="ECO:0000313" key="2">
    <source>
        <dbReference type="EMBL" id="KAL0313475.1"/>
    </source>
</evidence>
<dbReference type="PANTHER" id="PTHR31635">
    <property type="entry name" value="REVERSE TRANSCRIPTASE DOMAIN-CONTAINING PROTEIN-RELATED"/>
    <property type="match status" value="1"/>
</dbReference>
<organism evidence="2">
    <name type="scientific">Sesamum radiatum</name>
    <name type="common">Black benniseed</name>
    <dbReference type="NCBI Taxonomy" id="300843"/>
    <lineage>
        <taxon>Eukaryota</taxon>
        <taxon>Viridiplantae</taxon>
        <taxon>Streptophyta</taxon>
        <taxon>Embryophyta</taxon>
        <taxon>Tracheophyta</taxon>
        <taxon>Spermatophyta</taxon>
        <taxon>Magnoliopsida</taxon>
        <taxon>eudicotyledons</taxon>
        <taxon>Gunneridae</taxon>
        <taxon>Pentapetalae</taxon>
        <taxon>asterids</taxon>
        <taxon>lamiids</taxon>
        <taxon>Lamiales</taxon>
        <taxon>Pedaliaceae</taxon>
        <taxon>Sesamum</taxon>
    </lineage>
</organism>
<dbReference type="PANTHER" id="PTHR31635:SF196">
    <property type="entry name" value="REVERSE TRANSCRIPTASE DOMAIN-CONTAINING PROTEIN-RELATED"/>
    <property type="match status" value="1"/>
</dbReference>
<protein>
    <submittedName>
        <fullName evidence="2">LINE-1 retrotransposable element O protein</fullName>
    </submittedName>
</protein>
<reference evidence="2" key="2">
    <citation type="journal article" date="2024" name="Plant">
        <title>Genomic evolution and insights into agronomic trait innovations of Sesamum species.</title>
        <authorList>
            <person name="Miao H."/>
            <person name="Wang L."/>
            <person name="Qu L."/>
            <person name="Liu H."/>
            <person name="Sun Y."/>
            <person name="Le M."/>
            <person name="Wang Q."/>
            <person name="Wei S."/>
            <person name="Zheng Y."/>
            <person name="Lin W."/>
            <person name="Duan Y."/>
            <person name="Cao H."/>
            <person name="Xiong S."/>
            <person name="Wang X."/>
            <person name="Wei L."/>
            <person name="Li C."/>
            <person name="Ma Q."/>
            <person name="Ju M."/>
            <person name="Zhao R."/>
            <person name="Li G."/>
            <person name="Mu C."/>
            <person name="Tian Q."/>
            <person name="Mei H."/>
            <person name="Zhang T."/>
            <person name="Gao T."/>
            <person name="Zhang H."/>
        </authorList>
    </citation>
    <scope>NUCLEOTIDE SEQUENCE</scope>
    <source>
        <strain evidence="2">G02</strain>
    </source>
</reference>
<name>A0AAW2L2K5_SESRA</name>
<dbReference type="InterPro" id="IPR043502">
    <property type="entry name" value="DNA/RNA_pol_sf"/>
</dbReference>
<gene>
    <name evidence="2" type="ORF">Sradi_5746800</name>
</gene>